<reference evidence="4" key="1">
    <citation type="submission" date="2021-03" db="EMBL/GenBank/DDBJ databases">
        <title>Chromosome level genome of the anhydrobiotic midge Polypedilum vanderplanki.</title>
        <authorList>
            <person name="Yoshida Y."/>
            <person name="Kikawada T."/>
            <person name="Gusev O."/>
        </authorList>
    </citation>
    <scope>NUCLEOTIDE SEQUENCE</scope>
    <source>
        <strain evidence="4">NIAS01</strain>
        <tissue evidence="4">Whole body or cell culture</tissue>
    </source>
</reference>
<feature type="region of interest" description="Disordered" evidence="3">
    <location>
        <begin position="165"/>
        <end position="211"/>
    </location>
</feature>
<dbReference type="GO" id="GO:0019216">
    <property type="term" value="P:regulation of lipid metabolic process"/>
    <property type="evidence" value="ECO:0007669"/>
    <property type="project" value="TreeGrafter"/>
</dbReference>
<protein>
    <recommendedName>
        <fullName evidence="6">OPA3-like protein</fullName>
    </recommendedName>
</protein>
<organism evidence="4 5">
    <name type="scientific">Polypedilum vanderplanki</name>
    <name type="common">Sleeping chironomid midge</name>
    <dbReference type="NCBI Taxonomy" id="319348"/>
    <lineage>
        <taxon>Eukaryota</taxon>
        <taxon>Metazoa</taxon>
        <taxon>Ecdysozoa</taxon>
        <taxon>Arthropoda</taxon>
        <taxon>Hexapoda</taxon>
        <taxon>Insecta</taxon>
        <taxon>Pterygota</taxon>
        <taxon>Neoptera</taxon>
        <taxon>Endopterygota</taxon>
        <taxon>Diptera</taxon>
        <taxon>Nematocera</taxon>
        <taxon>Chironomoidea</taxon>
        <taxon>Chironomidae</taxon>
        <taxon>Chironominae</taxon>
        <taxon>Polypedilum</taxon>
        <taxon>Polypedilum</taxon>
    </lineage>
</organism>
<dbReference type="PANTHER" id="PTHR12499:SF0">
    <property type="entry name" value="OPTIC ATROPHY 3 PROTEIN"/>
    <property type="match status" value="1"/>
</dbReference>
<accession>A0A9J6BLG1</accession>
<evidence type="ECO:0008006" key="6">
    <source>
        <dbReference type="Google" id="ProtNLM"/>
    </source>
</evidence>
<dbReference type="GO" id="GO:0005739">
    <property type="term" value="C:mitochondrion"/>
    <property type="evidence" value="ECO:0007669"/>
    <property type="project" value="TreeGrafter"/>
</dbReference>
<dbReference type="Pfam" id="PF07047">
    <property type="entry name" value="OPA3"/>
    <property type="match status" value="1"/>
</dbReference>
<dbReference type="Proteomes" id="UP001107558">
    <property type="component" value="Chromosome 3"/>
</dbReference>
<evidence type="ECO:0000313" key="5">
    <source>
        <dbReference type="Proteomes" id="UP001107558"/>
    </source>
</evidence>
<evidence type="ECO:0000256" key="2">
    <source>
        <dbReference type="ARBA" id="ARBA00023054"/>
    </source>
</evidence>
<dbReference type="AlphaFoldDB" id="A0A9J6BLG1"/>
<proteinExistence type="inferred from homology"/>
<dbReference type="InterPro" id="IPR010754">
    <property type="entry name" value="OPA3-like"/>
</dbReference>
<comment type="caution">
    <text evidence="4">The sequence shown here is derived from an EMBL/GenBank/DDBJ whole genome shotgun (WGS) entry which is preliminary data.</text>
</comment>
<dbReference type="OrthoDB" id="2129069at2759"/>
<feature type="compositionally biased region" description="Basic and acidic residues" evidence="3">
    <location>
        <begin position="185"/>
        <end position="198"/>
    </location>
</feature>
<comment type="similarity">
    <text evidence="1">Belongs to the OPA3 family.</text>
</comment>
<dbReference type="PANTHER" id="PTHR12499">
    <property type="entry name" value="OPTIC ATROPHY 3 PROTEIN OPA3"/>
    <property type="match status" value="1"/>
</dbReference>
<evidence type="ECO:0000313" key="4">
    <source>
        <dbReference type="EMBL" id="KAG5670700.1"/>
    </source>
</evidence>
<dbReference type="EMBL" id="JADBJN010000003">
    <property type="protein sequence ID" value="KAG5670700.1"/>
    <property type="molecule type" value="Genomic_DNA"/>
</dbReference>
<sequence>MAVGAFPAAKLGVLALKQISKPIANVLKARAKQSPFFRKYICMPPAQLYNYMEVKMKMVALNLGKPTAVPKLTEAMAIELGANLLGETIIFIIGASLLVLEYQRSSRKEALKEQMLMQEKLELQMTINELAFQAERQDTQIREMTRVLAELESRSWTPKILNEIVGGKKKQQQPTDDENNPLELLPEKRITRKVKDNSTKSTTDSSGNEELENSSIVGAINFLIHELNILNYSSNNGSSGQKMKATNAFEKALNDLFIQDYEEEYN</sequence>
<keyword evidence="2" id="KW-0175">Coiled coil</keyword>
<gene>
    <name evidence="4" type="ORF">PVAND_000947</name>
</gene>
<evidence type="ECO:0000256" key="1">
    <source>
        <dbReference type="ARBA" id="ARBA00007584"/>
    </source>
</evidence>
<name>A0A9J6BLG1_POLVA</name>
<evidence type="ECO:0000256" key="3">
    <source>
        <dbReference type="SAM" id="MobiDB-lite"/>
    </source>
</evidence>
<keyword evidence="5" id="KW-1185">Reference proteome</keyword>